<name>N0BBR8_9EURY</name>
<keyword evidence="2" id="KW-1185">Reference proteome</keyword>
<dbReference type="Pfam" id="PF04254">
    <property type="entry name" value="DUF432"/>
    <property type="match status" value="1"/>
</dbReference>
<dbReference type="Proteomes" id="UP000013307">
    <property type="component" value="Chromosome"/>
</dbReference>
<gene>
    <name evidence="1" type="ORF">Asulf_01036</name>
</gene>
<dbReference type="eggNOG" id="arCOG01766">
    <property type="taxonomic scope" value="Archaea"/>
</dbReference>
<sequence length="234" mass="27286">MYGYFDLSEFSAEFDSVRIRIESDGFYRYIRESPDGKKEKIILTKDGRIIINPVEPVNLPKEITNFLLIRFKKPVFIEPKTSMEVNLTFPVEIGVFLAAKKRVDVIDIFSLQKPKYTLYGNPRMGIICRYWESDVYSDVPDVDGFREGVMRLRITNSSDEWIEVTNAVFDIFGMKIYYDTMVCSSASMNILSHKVAETFFLNQPLREGMKKALELYTSRKIPVMKKKFVMEWGI</sequence>
<reference evidence="1 2" key="1">
    <citation type="journal article" date="2013" name="Genome Announc.">
        <title>Complete Genome Sequence of the Thermophilic and Facultatively Chemolithoautotrophic Sulfate Reducer Archaeoglobus sulfaticallidus Strain PM70-1T.</title>
        <authorList>
            <person name="Stokke R."/>
            <person name="Hocking W.P."/>
            <person name="Steinsbu B.O."/>
            <person name="Steen I.H."/>
        </authorList>
    </citation>
    <scope>NUCLEOTIDE SEQUENCE [LARGE SCALE GENOMIC DNA]</scope>
    <source>
        <strain evidence="1">PM70-1</strain>
    </source>
</reference>
<dbReference type="OrthoDB" id="116710at2157"/>
<accession>N0BBR8</accession>
<evidence type="ECO:0000313" key="2">
    <source>
        <dbReference type="Proteomes" id="UP000013307"/>
    </source>
</evidence>
<evidence type="ECO:0008006" key="3">
    <source>
        <dbReference type="Google" id="ProtNLM"/>
    </source>
</evidence>
<evidence type="ECO:0000313" key="1">
    <source>
        <dbReference type="EMBL" id="AGK61039.1"/>
    </source>
</evidence>
<proteinExistence type="predicted"/>
<dbReference type="InterPro" id="IPR007366">
    <property type="entry name" value="DUF432"/>
</dbReference>
<dbReference type="AlphaFoldDB" id="N0BBR8"/>
<dbReference type="HOGENOM" id="CLU_096705_1_0_2"/>
<protein>
    <recommendedName>
        <fullName evidence="3">DUF432 domain-containing protein</fullName>
    </recommendedName>
</protein>
<dbReference type="STRING" id="387631.Asulf_01036"/>
<dbReference type="RefSeq" id="WP_015590637.1">
    <property type="nucleotide sequence ID" value="NC_021169.1"/>
</dbReference>
<organism evidence="1 2">
    <name type="scientific">Archaeoglobus sulfaticallidus PM70-1</name>
    <dbReference type="NCBI Taxonomy" id="387631"/>
    <lineage>
        <taxon>Archaea</taxon>
        <taxon>Methanobacteriati</taxon>
        <taxon>Methanobacteriota</taxon>
        <taxon>Archaeoglobi</taxon>
        <taxon>Archaeoglobales</taxon>
        <taxon>Archaeoglobaceae</taxon>
        <taxon>Archaeoglobus</taxon>
    </lineage>
</organism>
<dbReference type="PIRSF" id="PIRSF019202">
    <property type="entry name" value="UCP019202"/>
    <property type="match status" value="1"/>
</dbReference>
<dbReference type="GeneID" id="15392677"/>
<dbReference type="EMBL" id="CP005290">
    <property type="protein sequence ID" value="AGK61039.1"/>
    <property type="molecule type" value="Genomic_DNA"/>
</dbReference>
<dbReference type="KEGG" id="ast:Asulf_01036"/>